<reference evidence="3" key="1">
    <citation type="submission" date="2018-05" db="EMBL/GenBank/DDBJ databases">
        <authorList>
            <person name="Lanie J.A."/>
            <person name="Ng W.-L."/>
            <person name="Kazmierczak K.M."/>
            <person name="Andrzejewski T.M."/>
            <person name="Davidsen T.M."/>
            <person name="Wayne K.J."/>
            <person name="Tettelin H."/>
            <person name="Glass J.I."/>
            <person name="Rusch D."/>
            <person name="Podicherti R."/>
            <person name="Tsui H.-C.T."/>
            <person name="Winkler M.E."/>
        </authorList>
    </citation>
    <scope>NUCLEOTIDE SEQUENCE</scope>
</reference>
<dbReference type="SUPFAM" id="SSF48452">
    <property type="entry name" value="TPR-like"/>
    <property type="match status" value="2"/>
</dbReference>
<dbReference type="Pfam" id="PF13432">
    <property type="entry name" value="TPR_16"/>
    <property type="match status" value="1"/>
</dbReference>
<gene>
    <name evidence="3" type="ORF">METZ01_LOCUS419614</name>
</gene>
<dbReference type="InterPro" id="IPR011990">
    <property type="entry name" value="TPR-like_helical_dom_sf"/>
</dbReference>
<dbReference type="Gene3D" id="1.25.40.10">
    <property type="entry name" value="Tetratricopeptide repeat domain"/>
    <property type="match status" value="3"/>
</dbReference>
<dbReference type="PANTHER" id="PTHR45586:SF1">
    <property type="entry name" value="LIPOPOLYSACCHARIDE ASSEMBLY PROTEIN B"/>
    <property type="match status" value="1"/>
</dbReference>
<dbReference type="PROSITE" id="PS50005">
    <property type="entry name" value="TPR"/>
    <property type="match status" value="3"/>
</dbReference>
<sequence>AAGDTTVARSYYEASLTDMKRLLEGDPEPQIKDSAFRTLGACMIRLQRAEEAASYYRELITSSGDSQEQATFQMLLTELYYDRQDFVQAQRFARQLLDMEFEDDDEAGHYRKERAYSIIGNALLQQQKYDEAAEVFAEGLRRFPASGESGNLTFSLGFAHISAGDYEAAASTFRTYVEDFPENFSRIHGQYYLAHSHQALTQFTQAAAAFEKLARRYPDSQYEEEALYLIGESYYNQGDFVKATEGYQRLQSEYPEGQYSGSAQYALAWSYI</sequence>
<protein>
    <submittedName>
        <fullName evidence="3">Uncharacterized protein</fullName>
    </submittedName>
</protein>
<keyword evidence="1" id="KW-0677">Repeat</keyword>
<dbReference type="AlphaFoldDB" id="A0A382X7B2"/>
<dbReference type="SMART" id="SM00028">
    <property type="entry name" value="TPR"/>
    <property type="match status" value="4"/>
</dbReference>
<dbReference type="Pfam" id="PF13174">
    <property type="entry name" value="TPR_6"/>
    <property type="match status" value="2"/>
</dbReference>
<proteinExistence type="predicted"/>
<evidence type="ECO:0000313" key="3">
    <source>
        <dbReference type="EMBL" id="SVD66760.1"/>
    </source>
</evidence>
<evidence type="ECO:0000256" key="1">
    <source>
        <dbReference type="ARBA" id="ARBA00022737"/>
    </source>
</evidence>
<feature type="non-terminal residue" evidence="3">
    <location>
        <position position="272"/>
    </location>
</feature>
<dbReference type="InterPro" id="IPR051012">
    <property type="entry name" value="CellSynth/LPSAsmb/PSIAsmb"/>
</dbReference>
<dbReference type="PANTHER" id="PTHR45586">
    <property type="entry name" value="TPR REPEAT-CONTAINING PROTEIN PA4667"/>
    <property type="match status" value="1"/>
</dbReference>
<accession>A0A382X7B2</accession>
<organism evidence="3">
    <name type="scientific">marine metagenome</name>
    <dbReference type="NCBI Taxonomy" id="408172"/>
    <lineage>
        <taxon>unclassified sequences</taxon>
        <taxon>metagenomes</taxon>
        <taxon>ecological metagenomes</taxon>
    </lineage>
</organism>
<keyword evidence="2" id="KW-0802">TPR repeat</keyword>
<feature type="non-terminal residue" evidence="3">
    <location>
        <position position="1"/>
    </location>
</feature>
<dbReference type="InterPro" id="IPR019734">
    <property type="entry name" value="TPR_rpt"/>
</dbReference>
<evidence type="ECO:0000256" key="2">
    <source>
        <dbReference type="ARBA" id="ARBA00022803"/>
    </source>
</evidence>
<name>A0A382X7B2_9ZZZZ</name>
<dbReference type="EMBL" id="UINC01165395">
    <property type="protein sequence ID" value="SVD66760.1"/>
    <property type="molecule type" value="Genomic_DNA"/>
</dbReference>